<comment type="subcellular location">
    <subcellularLocation>
        <location evidence="1">Endomembrane system</location>
    </subcellularLocation>
</comment>
<dbReference type="GO" id="GO:0005802">
    <property type="term" value="C:trans-Golgi network"/>
    <property type="evidence" value="ECO:0007669"/>
    <property type="project" value="TreeGrafter"/>
</dbReference>
<protein>
    <recommendedName>
        <fullName evidence="11">MRH domain-containing protein</fullName>
    </recommendedName>
</protein>
<gene>
    <name evidence="17" type="ORF">BYL167_LOCUS10651</name>
    <name evidence="12" type="ORF">CJN711_LOCUS18681</name>
    <name evidence="16" type="ORF">GIL414_LOCUS6391</name>
    <name evidence="13" type="ORF">KQP761_LOCUS30830</name>
    <name evidence="14" type="ORF">MBJ925_LOCUS4441</name>
    <name evidence="15" type="ORF">SMN809_LOCUS129</name>
</gene>
<feature type="transmembrane region" description="Helical" evidence="9">
    <location>
        <begin position="169"/>
        <end position="189"/>
    </location>
</feature>
<evidence type="ECO:0000313" key="18">
    <source>
        <dbReference type="Proteomes" id="UP000663824"/>
    </source>
</evidence>
<dbReference type="InterPro" id="IPR000296">
    <property type="entry name" value="Man-6-P_rcpt_cation_dep"/>
</dbReference>
<keyword evidence="7" id="KW-1015">Disulfide bond</keyword>
<dbReference type="GO" id="GO:0005768">
    <property type="term" value="C:endosome"/>
    <property type="evidence" value="ECO:0007669"/>
    <property type="project" value="InterPro"/>
</dbReference>
<accession>A0A816L883</accession>
<dbReference type="EMBL" id="CAJOBJ010001810">
    <property type="protein sequence ID" value="CAF3897799.1"/>
    <property type="molecule type" value="Genomic_DNA"/>
</dbReference>
<dbReference type="SUPFAM" id="SSF50911">
    <property type="entry name" value="Mannose 6-phosphate receptor domain"/>
    <property type="match status" value="1"/>
</dbReference>
<evidence type="ECO:0000256" key="1">
    <source>
        <dbReference type="ARBA" id="ARBA00004308"/>
    </source>
</evidence>
<dbReference type="InterPro" id="IPR044865">
    <property type="entry name" value="MRH_dom"/>
</dbReference>
<evidence type="ECO:0000256" key="3">
    <source>
        <dbReference type="ARBA" id="ARBA00022692"/>
    </source>
</evidence>
<feature type="domain" description="MRH" evidence="11">
    <location>
        <begin position="16"/>
        <end position="157"/>
    </location>
</feature>
<evidence type="ECO:0000256" key="4">
    <source>
        <dbReference type="ARBA" id="ARBA00022729"/>
    </source>
</evidence>
<dbReference type="EMBL" id="CAJNRE010000801">
    <property type="protein sequence ID" value="CAF1932061.1"/>
    <property type="molecule type" value="Genomic_DNA"/>
</dbReference>
<dbReference type="InterPro" id="IPR028927">
    <property type="entry name" value="Man-6-P_rcpt"/>
</dbReference>
<dbReference type="PROSITE" id="PS51914">
    <property type="entry name" value="MRH"/>
    <property type="match status" value="1"/>
</dbReference>
<dbReference type="EMBL" id="CAJNOW010017173">
    <property type="protein sequence ID" value="CAF1655270.1"/>
    <property type="molecule type" value="Genomic_DNA"/>
</dbReference>
<dbReference type="Gene3D" id="2.70.130.10">
    <property type="entry name" value="Mannose-6-phosphate receptor binding domain"/>
    <property type="match status" value="1"/>
</dbReference>
<dbReference type="Proteomes" id="UP000681720">
    <property type="component" value="Unassembled WGS sequence"/>
</dbReference>
<dbReference type="GO" id="GO:0019904">
    <property type="term" value="F:protein domain specific binding"/>
    <property type="evidence" value="ECO:0007669"/>
    <property type="project" value="InterPro"/>
</dbReference>
<dbReference type="Proteomes" id="UP000663834">
    <property type="component" value="Unassembled WGS sequence"/>
</dbReference>
<feature type="signal peptide" evidence="10">
    <location>
        <begin position="1"/>
        <end position="16"/>
    </location>
</feature>
<evidence type="ECO:0000259" key="11">
    <source>
        <dbReference type="PROSITE" id="PS51914"/>
    </source>
</evidence>
<evidence type="ECO:0000256" key="9">
    <source>
        <dbReference type="SAM" id="Phobius"/>
    </source>
</evidence>
<dbReference type="AlphaFoldDB" id="A0A816L883"/>
<dbReference type="PANTHER" id="PTHR15071:SF29">
    <property type="entry name" value="CATION-DEPENDENT MANNOSE-6-PHOSPHATE RECEPTOR"/>
    <property type="match status" value="1"/>
</dbReference>
<dbReference type="PANTHER" id="PTHR15071">
    <property type="entry name" value="MANNOSE-6-PHOSPHATE RECEPTOR FAMILY MEMBER"/>
    <property type="match status" value="1"/>
</dbReference>
<dbReference type="EMBL" id="CAJOBI010000010">
    <property type="protein sequence ID" value="CAF3780883.1"/>
    <property type="molecule type" value="Genomic_DNA"/>
</dbReference>
<evidence type="ECO:0000256" key="7">
    <source>
        <dbReference type="ARBA" id="ARBA00023157"/>
    </source>
</evidence>
<evidence type="ECO:0000313" key="15">
    <source>
        <dbReference type="EMBL" id="CAF3780883.1"/>
    </source>
</evidence>
<feature type="chain" id="PRO_5035609588" description="MRH domain-containing protein" evidence="10">
    <location>
        <begin position="17"/>
        <end position="252"/>
    </location>
</feature>
<name>A0A816L883_9BILA</name>
<keyword evidence="5 9" id="KW-1133">Transmembrane helix</keyword>
<dbReference type="PRINTS" id="PR00715">
    <property type="entry name" value="MAN6PRECEPTR"/>
</dbReference>
<keyword evidence="2" id="KW-0813">Transport</keyword>
<evidence type="ECO:0000256" key="8">
    <source>
        <dbReference type="ARBA" id="ARBA00023180"/>
    </source>
</evidence>
<keyword evidence="6 9" id="KW-0472">Membrane</keyword>
<evidence type="ECO:0000313" key="17">
    <source>
        <dbReference type="EMBL" id="CAF3943642.1"/>
    </source>
</evidence>
<evidence type="ECO:0000256" key="5">
    <source>
        <dbReference type="ARBA" id="ARBA00022989"/>
    </source>
</evidence>
<dbReference type="EMBL" id="CAJOBH010003233">
    <property type="protein sequence ID" value="CAF3943642.1"/>
    <property type="molecule type" value="Genomic_DNA"/>
</dbReference>
<evidence type="ECO:0000313" key="16">
    <source>
        <dbReference type="EMBL" id="CAF3897799.1"/>
    </source>
</evidence>
<evidence type="ECO:0000313" key="12">
    <source>
        <dbReference type="EMBL" id="CAF1336050.1"/>
    </source>
</evidence>
<evidence type="ECO:0000313" key="14">
    <source>
        <dbReference type="EMBL" id="CAF1932061.1"/>
    </source>
</evidence>
<dbReference type="EMBL" id="CAJNOV010008710">
    <property type="protein sequence ID" value="CAF1336050.1"/>
    <property type="molecule type" value="Genomic_DNA"/>
</dbReference>
<evidence type="ECO:0000256" key="10">
    <source>
        <dbReference type="SAM" id="SignalP"/>
    </source>
</evidence>
<keyword evidence="4 10" id="KW-0732">Signal</keyword>
<keyword evidence="8" id="KW-0325">Glycoprotein</keyword>
<dbReference type="Proteomes" id="UP000676336">
    <property type="component" value="Unassembled WGS sequence"/>
</dbReference>
<keyword evidence="3 9" id="KW-0812">Transmembrane</keyword>
<dbReference type="Pfam" id="PF02157">
    <property type="entry name" value="Man-6-P_recep"/>
    <property type="match status" value="1"/>
</dbReference>
<evidence type="ECO:0000256" key="6">
    <source>
        <dbReference type="ARBA" id="ARBA00023136"/>
    </source>
</evidence>
<sequence>MRVIFFSIVFCALVNGDCIFRLNDSKDLQDKIKKWKIYNSTVTIRSKTSTYQLGICLAPNTSNINGAIIQTINQDSSVYVLGQINQIKLVGEDNWILLTYENGSHYSKQCDNKTRSASLMFVCGRNMDTITVVQEHTSRDEQCNYLFQFQIPEMCPVVPEEKKGMSGGAIFLITIFCLACAYLVGGFLFMRLKRGARGIDQIPNLEMWRKLGHFTADGCDFCYRCKTNVPGPGSIIDEIEPDIHDDDDILAP</sequence>
<dbReference type="InterPro" id="IPR009011">
    <property type="entry name" value="Man6P_isomerase_rcpt-bd_dom_sf"/>
</dbReference>
<dbReference type="GO" id="GO:0006622">
    <property type="term" value="P:protein targeting to lysosome"/>
    <property type="evidence" value="ECO:0007669"/>
    <property type="project" value="InterPro"/>
</dbReference>
<dbReference type="Proteomes" id="UP000663824">
    <property type="component" value="Unassembled WGS sequence"/>
</dbReference>
<organism evidence="14 18">
    <name type="scientific">Rotaria magnacalcarata</name>
    <dbReference type="NCBI Taxonomy" id="392030"/>
    <lineage>
        <taxon>Eukaryota</taxon>
        <taxon>Metazoa</taxon>
        <taxon>Spiralia</taxon>
        <taxon>Gnathifera</taxon>
        <taxon>Rotifera</taxon>
        <taxon>Eurotatoria</taxon>
        <taxon>Bdelloidea</taxon>
        <taxon>Philodinida</taxon>
        <taxon>Philodinidae</taxon>
        <taxon>Rotaria</taxon>
    </lineage>
</organism>
<comment type="caution">
    <text evidence="14">The sequence shown here is derived from an EMBL/GenBank/DDBJ whole genome shotgun (WGS) entry which is preliminary data.</text>
</comment>
<proteinExistence type="predicted"/>
<evidence type="ECO:0000256" key="2">
    <source>
        <dbReference type="ARBA" id="ARBA00022448"/>
    </source>
</evidence>
<dbReference type="Proteomes" id="UP000681967">
    <property type="component" value="Unassembled WGS sequence"/>
</dbReference>
<dbReference type="OrthoDB" id="29460at2759"/>
<reference evidence="14" key="1">
    <citation type="submission" date="2021-02" db="EMBL/GenBank/DDBJ databases">
        <authorList>
            <person name="Nowell W R."/>
        </authorList>
    </citation>
    <scope>NUCLEOTIDE SEQUENCE</scope>
</reference>
<dbReference type="Proteomes" id="UP000663855">
    <property type="component" value="Unassembled WGS sequence"/>
</dbReference>
<evidence type="ECO:0000313" key="13">
    <source>
        <dbReference type="EMBL" id="CAF1655270.1"/>
    </source>
</evidence>